<comment type="caution">
    <text evidence="1">The sequence shown here is derived from an EMBL/GenBank/DDBJ whole genome shotgun (WGS) entry which is preliminary data.</text>
</comment>
<gene>
    <name evidence="1" type="ORF">JEU22_02280</name>
</gene>
<protein>
    <submittedName>
        <fullName evidence="1">Uncharacterized protein</fullName>
    </submittedName>
</protein>
<proteinExistence type="predicted"/>
<dbReference type="Proteomes" id="UP000637061">
    <property type="component" value="Unassembled WGS sequence"/>
</dbReference>
<organism evidence="1 2">
    <name type="scientific">Pseudomonas putida</name>
    <name type="common">Arthrobacter siderocapsulatus</name>
    <dbReference type="NCBI Taxonomy" id="303"/>
    <lineage>
        <taxon>Bacteria</taxon>
        <taxon>Pseudomonadati</taxon>
        <taxon>Pseudomonadota</taxon>
        <taxon>Gammaproteobacteria</taxon>
        <taxon>Pseudomonadales</taxon>
        <taxon>Pseudomonadaceae</taxon>
        <taxon>Pseudomonas</taxon>
    </lineage>
</organism>
<dbReference type="RefSeq" id="WP_198746335.1">
    <property type="nucleotide sequence ID" value="NZ_JAEHTE010000001.1"/>
</dbReference>
<sequence>MPTNNLMTFAITCDRLQLKVENGKEIWATLMYGSRRVSPSELQSRCDVEDHFEEEDPFSTFVREDPDSGCYRTDLPTGTVYFIQTAGFEYFFTQGGRIPSYFENLSEIVHETARNNCEGRIILPPNNALANGSFGHESEAIKIAPDLELIQGENSRYRLLAEDGSVMAAVMVQNGRVETTFATMRYRNQGLEEQLVDRIQSLISAKPKRQARRDFDATDMEP</sequence>
<dbReference type="EMBL" id="JAEHTE010000001">
    <property type="protein sequence ID" value="MBI6882727.1"/>
    <property type="molecule type" value="Genomic_DNA"/>
</dbReference>
<dbReference type="AlphaFoldDB" id="A0A8I1JGE1"/>
<evidence type="ECO:0000313" key="2">
    <source>
        <dbReference type="Proteomes" id="UP000637061"/>
    </source>
</evidence>
<name>A0A8I1JGE1_PSEPU</name>
<evidence type="ECO:0000313" key="1">
    <source>
        <dbReference type="EMBL" id="MBI6882727.1"/>
    </source>
</evidence>
<accession>A0A8I1JGE1</accession>
<reference evidence="1" key="1">
    <citation type="submission" date="2020-12" db="EMBL/GenBank/DDBJ databases">
        <title>Enhanced detection system for hospital associated transmission using whole genome sequencing surveillance.</title>
        <authorList>
            <person name="Harrison L.H."/>
            <person name="Van Tyne D."/>
            <person name="Marsh J.W."/>
            <person name="Griffith M.P."/>
            <person name="Snyder D.J."/>
            <person name="Cooper V.S."/>
            <person name="Mustapha M."/>
        </authorList>
    </citation>
    <scope>NUCLEOTIDE SEQUENCE</scope>
    <source>
        <strain evidence="1">PSB00042</strain>
    </source>
</reference>